<evidence type="ECO:0000259" key="2">
    <source>
        <dbReference type="Pfam" id="PF25547"/>
    </source>
</evidence>
<dbReference type="SUPFAM" id="SSF140453">
    <property type="entry name" value="EsxAB dimer-like"/>
    <property type="match status" value="1"/>
</dbReference>
<dbReference type="RefSeq" id="WP_184722579.1">
    <property type="nucleotide sequence ID" value="NZ_JACHIW010000001.1"/>
</dbReference>
<organism evidence="3 4">
    <name type="scientific">Saccharopolyspora phatthalungensis</name>
    <dbReference type="NCBI Taxonomy" id="664693"/>
    <lineage>
        <taxon>Bacteria</taxon>
        <taxon>Bacillati</taxon>
        <taxon>Actinomycetota</taxon>
        <taxon>Actinomycetes</taxon>
        <taxon>Pseudonocardiales</taxon>
        <taxon>Pseudonocardiaceae</taxon>
        <taxon>Saccharopolyspora</taxon>
    </lineage>
</organism>
<dbReference type="Gene3D" id="1.10.287.1060">
    <property type="entry name" value="ESAT-6-like"/>
    <property type="match status" value="1"/>
</dbReference>
<keyword evidence="4" id="KW-1185">Reference proteome</keyword>
<protein>
    <submittedName>
        <fullName evidence="3">Skp family chaperone for outer membrane proteins</fullName>
    </submittedName>
</protein>
<name>A0A840PXT8_9PSEU</name>
<evidence type="ECO:0000313" key="3">
    <source>
        <dbReference type="EMBL" id="MBB5152754.1"/>
    </source>
</evidence>
<feature type="region of interest" description="Disordered" evidence="1">
    <location>
        <begin position="1"/>
        <end position="44"/>
    </location>
</feature>
<accession>A0A840PXT8</accession>
<reference evidence="3 4" key="1">
    <citation type="submission" date="2020-08" db="EMBL/GenBank/DDBJ databases">
        <title>Sequencing the genomes of 1000 actinobacteria strains.</title>
        <authorList>
            <person name="Klenk H.-P."/>
        </authorList>
    </citation>
    <scope>NUCLEOTIDE SEQUENCE [LARGE SCALE GENOMIC DNA]</scope>
    <source>
        <strain evidence="3 4">DSM 45584</strain>
    </source>
</reference>
<dbReference type="EMBL" id="JACHIW010000001">
    <property type="protein sequence ID" value="MBB5152754.1"/>
    <property type="molecule type" value="Genomic_DNA"/>
</dbReference>
<feature type="compositionally biased region" description="Basic and acidic residues" evidence="1">
    <location>
        <begin position="12"/>
        <end position="25"/>
    </location>
</feature>
<evidence type="ECO:0000256" key="1">
    <source>
        <dbReference type="SAM" id="MobiDB-lite"/>
    </source>
</evidence>
<proteinExistence type="predicted"/>
<dbReference type="AlphaFoldDB" id="A0A840PXT8"/>
<sequence>MSAPQGPGDFHTLNKGDDKPQKDWFDQAAGRGSSLWGASQDVADASEPPEWGVAMVSMRMEQLELLTSPGQALMSNGLGFLVSIVLSPLIELIEWAVGDPEQMKATAEGWENVALWLDQVAEQEPQRAQATAETWAGKDGDAFRKQMTEFGDGVKALAADIRDLKGTLEMIADIFDMVVEFFIQTVTELIIGLIVQWLAALAASWITAGASVGAASAGTAVQVGATGVRITTRVMQVQRKLFQMFQKIERLLQKLREAGKLRKVIDKMNDMREGNMIQNAVARKIDANPVAKFLTKADGSDFTSKGGKFLQDVEKQHAGRLADLDNQIKDASKAGDSTLENSLKAEKAQFQQDIKGVQGLANNTVSHVLTGALGGKTTWGQAAMSAGTDVVTGAAIEQGANAVYDTGKGWFQGDLSSDEQRDQAQEKGFS</sequence>
<dbReference type="InterPro" id="IPR036689">
    <property type="entry name" value="ESAT-6-like_sf"/>
</dbReference>
<dbReference type="Pfam" id="PF25547">
    <property type="entry name" value="WXG100_2"/>
    <property type="match status" value="1"/>
</dbReference>
<feature type="domain" description="Outer membrane channel protein CpnT-like N-terminal" evidence="2">
    <location>
        <begin position="95"/>
        <end position="222"/>
    </location>
</feature>
<gene>
    <name evidence="3" type="ORF">BJ970_000288</name>
</gene>
<dbReference type="InterPro" id="IPR057746">
    <property type="entry name" value="CpnT-like_N"/>
</dbReference>
<comment type="caution">
    <text evidence="3">The sequence shown here is derived from an EMBL/GenBank/DDBJ whole genome shotgun (WGS) entry which is preliminary data.</text>
</comment>
<evidence type="ECO:0000313" key="4">
    <source>
        <dbReference type="Proteomes" id="UP000584374"/>
    </source>
</evidence>
<dbReference type="Proteomes" id="UP000584374">
    <property type="component" value="Unassembled WGS sequence"/>
</dbReference>